<evidence type="ECO:0000256" key="2">
    <source>
        <dbReference type="ARBA" id="ARBA00010145"/>
    </source>
</evidence>
<proteinExistence type="inferred from homology"/>
<feature type="transmembrane region" description="Helical" evidence="8">
    <location>
        <begin position="170"/>
        <end position="188"/>
    </location>
</feature>
<feature type="transmembrane region" description="Helical" evidence="8">
    <location>
        <begin position="104"/>
        <end position="124"/>
    </location>
</feature>
<sequence length="314" mass="34105">MTAFLSSLGGVTEILLLVAIGYGLTAIGWFNDRSSRVIAKVVTQVALPAYMIDTICSRFSAGELKALLPDLRFPVLSMALLFGLSFAVARIIRVAPKRRGLFKSMFFNSNTVFIGLPVNLALFGPKSLPYVLVYYMANTTIFWTIGVYLIQQDGPHAAHFDLKQTLGKIFSPPLLGFMVGVLLVLLHVQLPQFLMATFGYVGGLTIPGSMFFIGIAMYQAGLGNIRFDREMIGVFSGRFVFAPLIMFGLVAFAPVPVLMKQVFILQSAMPVMTNAPVVAKLYGADAENAAVTVSATTLFAIIVIPIVMTLVSRL</sequence>
<evidence type="ECO:0000256" key="3">
    <source>
        <dbReference type="ARBA" id="ARBA00022448"/>
    </source>
</evidence>
<dbReference type="Proteomes" id="UP001597249">
    <property type="component" value="Unassembled WGS sequence"/>
</dbReference>
<keyword evidence="10" id="KW-1185">Reference proteome</keyword>
<comment type="subcellular location">
    <subcellularLocation>
        <location evidence="1">Cell membrane</location>
        <topology evidence="1">Multi-pass membrane protein</topology>
    </subcellularLocation>
</comment>
<evidence type="ECO:0000256" key="7">
    <source>
        <dbReference type="ARBA" id="ARBA00023136"/>
    </source>
</evidence>
<feature type="transmembrane region" description="Helical" evidence="8">
    <location>
        <begin position="289"/>
        <end position="311"/>
    </location>
</feature>
<evidence type="ECO:0000256" key="4">
    <source>
        <dbReference type="ARBA" id="ARBA00022475"/>
    </source>
</evidence>
<dbReference type="PANTHER" id="PTHR36838:SF1">
    <property type="entry name" value="SLR1864 PROTEIN"/>
    <property type="match status" value="1"/>
</dbReference>
<keyword evidence="7 8" id="KW-0472">Membrane</keyword>
<dbReference type="PANTHER" id="PTHR36838">
    <property type="entry name" value="AUXIN EFFLUX CARRIER FAMILY PROTEIN"/>
    <property type="match status" value="1"/>
</dbReference>
<comment type="caution">
    <text evidence="9">The sequence shown here is derived from an EMBL/GenBank/DDBJ whole genome shotgun (WGS) entry which is preliminary data.</text>
</comment>
<dbReference type="Pfam" id="PF03547">
    <property type="entry name" value="Mem_trans"/>
    <property type="match status" value="1"/>
</dbReference>
<organism evidence="9 10">
    <name type="scientific">Lacticaseibacillus jixianensis</name>
    <dbReference type="NCBI Taxonomy" id="2486012"/>
    <lineage>
        <taxon>Bacteria</taxon>
        <taxon>Bacillati</taxon>
        <taxon>Bacillota</taxon>
        <taxon>Bacilli</taxon>
        <taxon>Lactobacillales</taxon>
        <taxon>Lactobacillaceae</taxon>
        <taxon>Lacticaseibacillus</taxon>
    </lineage>
</organism>
<protein>
    <submittedName>
        <fullName evidence="9">AEC family transporter</fullName>
    </submittedName>
</protein>
<evidence type="ECO:0000256" key="1">
    <source>
        <dbReference type="ARBA" id="ARBA00004651"/>
    </source>
</evidence>
<evidence type="ECO:0000256" key="6">
    <source>
        <dbReference type="ARBA" id="ARBA00022989"/>
    </source>
</evidence>
<evidence type="ECO:0000313" key="10">
    <source>
        <dbReference type="Proteomes" id="UP001597249"/>
    </source>
</evidence>
<dbReference type="RefSeq" id="WP_125584288.1">
    <property type="nucleotide sequence ID" value="NZ_JBHTMO010000006.1"/>
</dbReference>
<name>A0ABW4B775_9LACO</name>
<feature type="transmembrane region" description="Helical" evidence="8">
    <location>
        <begin position="194"/>
        <end position="218"/>
    </location>
</feature>
<reference evidence="10" key="1">
    <citation type="journal article" date="2019" name="Int. J. Syst. Evol. Microbiol.">
        <title>The Global Catalogue of Microorganisms (GCM) 10K type strain sequencing project: providing services to taxonomists for standard genome sequencing and annotation.</title>
        <authorList>
            <consortium name="The Broad Institute Genomics Platform"/>
            <consortium name="The Broad Institute Genome Sequencing Center for Infectious Disease"/>
            <person name="Wu L."/>
            <person name="Ma J."/>
        </authorList>
    </citation>
    <scope>NUCLEOTIDE SEQUENCE [LARGE SCALE GENOMIC DNA]</scope>
    <source>
        <strain evidence="10">CCM 8911</strain>
    </source>
</reference>
<keyword evidence="3" id="KW-0813">Transport</keyword>
<feature type="transmembrane region" description="Helical" evidence="8">
    <location>
        <begin position="239"/>
        <end position="259"/>
    </location>
</feature>
<evidence type="ECO:0000313" key="9">
    <source>
        <dbReference type="EMBL" id="MFD1392561.1"/>
    </source>
</evidence>
<evidence type="ECO:0000256" key="8">
    <source>
        <dbReference type="SAM" id="Phobius"/>
    </source>
</evidence>
<feature type="transmembrane region" description="Helical" evidence="8">
    <location>
        <begin position="73"/>
        <end position="92"/>
    </location>
</feature>
<comment type="similarity">
    <text evidence="2">Belongs to the auxin efflux carrier (TC 2.A.69) family.</text>
</comment>
<evidence type="ECO:0000256" key="5">
    <source>
        <dbReference type="ARBA" id="ARBA00022692"/>
    </source>
</evidence>
<dbReference type="EMBL" id="JBHTMO010000006">
    <property type="protein sequence ID" value="MFD1392561.1"/>
    <property type="molecule type" value="Genomic_DNA"/>
</dbReference>
<dbReference type="Gene3D" id="1.20.1530.20">
    <property type="match status" value="1"/>
</dbReference>
<keyword evidence="4" id="KW-1003">Cell membrane</keyword>
<gene>
    <name evidence="9" type="ORF">ACFQ3L_03030</name>
</gene>
<keyword evidence="6 8" id="KW-1133">Transmembrane helix</keyword>
<feature type="transmembrane region" description="Helical" evidence="8">
    <location>
        <begin position="6"/>
        <end position="30"/>
    </location>
</feature>
<feature type="transmembrane region" description="Helical" evidence="8">
    <location>
        <begin position="130"/>
        <end position="150"/>
    </location>
</feature>
<dbReference type="InterPro" id="IPR004776">
    <property type="entry name" value="Mem_transp_PIN-like"/>
</dbReference>
<dbReference type="InterPro" id="IPR038770">
    <property type="entry name" value="Na+/solute_symporter_sf"/>
</dbReference>
<keyword evidence="5 8" id="KW-0812">Transmembrane</keyword>
<accession>A0ABW4B775</accession>